<organism evidence="2 3">
    <name type="scientific">Streptomyces polygonati</name>
    <dbReference type="NCBI Taxonomy" id="1617087"/>
    <lineage>
        <taxon>Bacteria</taxon>
        <taxon>Bacillati</taxon>
        <taxon>Actinomycetota</taxon>
        <taxon>Actinomycetes</taxon>
        <taxon>Kitasatosporales</taxon>
        <taxon>Streptomycetaceae</taxon>
        <taxon>Streptomyces</taxon>
    </lineage>
</organism>
<reference evidence="3" key="1">
    <citation type="journal article" date="2019" name="Int. J. Syst. Evol. Microbiol.">
        <title>The Global Catalogue of Microorganisms (GCM) 10K type strain sequencing project: providing services to taxonomists for standard genome sequencing and annotation.</title>
        <authorList>
            <consortium name="The Broad Institute Genomics Platform"/>
            <consortium name="The Broad Institute Genome Sequencing Center for Infectious Disease"/>
            <person name="Wu L."/>
            <person name="Ma J."/>
        </authorList>
    </citation>
    <scope>NUCLEOTIDE SEQUENCE [LARGE SCALE GENOMIC DNA]</scope>
    <source>
        <strain evidence="3">CGMCC 4.7237</strain>
    </source>
</reference>
<gene>
    <name evidence="2" type="ORF">ACFO3J_16950</name>
</gene>
<evidence type="ECO:0000313" key="2">
    <source>
        <dbReference type="EMBL" id="MFC4033163.1"/>
    </source>
</evidence>
<feature type="compositionally biased region" description="Basic and acidic residues" evidence="1">
    <location>
        <begin position="360"/>
        <end position="382"/>
    </location>
</feature>
<feature type="region of interest" description="Disordered" evidence="1">
    <location>
        <begin position="360"/>
        <end position="395"/>
    </location>
</feature>
<evidence type="ECO:0000256" key="1">
    <source>
        <dbReference type="SAM" id="MobiDB-lite"/>
    </source>
</evidence>
<comment type="caution">
    <text evidence="2">The sequence shown here is derived from an EMBL/GenBank/DDBJ whole genome shotgun (WGS) entry which is preliminary data.</text>
</comment>
<keyword evidence="3" id="KW-1185">Reference proteome</keyword>
<dbReference type="Pfam" id="PF19379">
    <property type="entry name" value="DUF5954"/>
    <property type="match status" value="1"/>
</dbReference>
<proteinExistence type="predicted"/>
<dbReference type="Proteomes" id="UP001595765">
    <property type="component" value="Unassembled WGS sequence"/>
</dbReference>
<dbReference type="EMBL" id="JBHSBB010000011">
    <property type="protein sequence ID" value="MFC4033163.1"/>
    <property type="molecule type" value="Genomic_DNA"/>
</dbReference>
<dbReference type="RefSeq" id="WP_386430261.1">
    <property type="nucleotide sequence ID" value="NZ_JBHSBB010000011.1"/>
</dbReference>
<sequence>MGSYEDEVPAYLTIRVTAQDSPIAAFAEQEAWQARERYPDLARVGLGEFFWASEEDSGGWKLCEHGGSWPQQARDSLGSHFRLQAQLAERAGEEKAARGWMAGAHRTDREVVDDLRVMGQRFRIVRASHFIRRGGSGPEPPRPSDPDPGEVGEANRLPSRTKDFVVDPYTGTGLSEGILKLDLIHWTGVGLGGGQEAMHQDALRAARDYPGGVLLPAVFVVSDRQDGDWQLHSPGESHGTPQGARDSLAVWLRVMAPFSGELTDAEVREYARAADRLDDRRSNVAAVGGHRFRITRVERLVRIGPNGPEGPRPSDPDPEAPIEIQVAQLKAQGLWEEEDDEGPVASGELDEGALRLREMAEREEQRHQAAKEARRLVREQRAKGLIPPEGPAGPE</sequence>
<name>A0ABV8HPR5_9ACTN</name>
<protein>
    <submittedName>
        <fullName evidence="2">DUF5954 family protein</fullName>
    </submittedName>
</protein>
<accession>A0ABV8HPR5</accession>
<feature type="region of interest" description="Disordered" evidence="1">
    <location>
        <begin position="130"/>
        <end position="163"/>
    </location>
</feature>
<dbReference type="InterPro" id="IPR045998">
    <property type="entry name" value="DUF5954"/>
</dbReference>
<evidence type="ECO:0000313" key="3">
    <source>
        <dbReference type="Proteomes" id="UP001595765"/>
    </source>
</evidence>